<dbReference type="RefSeq" id="WP_377550443.1">
    <property type="nucleotide sequence ID" value="NZ_JBHSBN010000022.1"/>
</dbReference>
<dbReference type="EMBL" id="JBHSBN010000022">
    <property type="protein sequence ID" value="MFC4109262.1"/>
    <property type="molecule type" value="Genomic_DNA"/>
</dbReference>
<name>A0ABV8KTN0_9ACTN</name>
<keyword evidence="2" id="KW-1185">Reference proteome</keyword>
<sequence length="374" mass="40096">MQLSDLRPLYARPGPWASVYLDASRDTEDAAAAVDLRWRALREELEHQRTEPDTVAALDDVVRRHEPGVGDYGLAAFATGGRVVHTEYLSAPPRRDLAAHGPIPHAMPLVAQRGEQIPWVRVLASRTGADLDSVCVGEVPRKAQVEGGSRYPITRVRAGGWAQARFQREAMTSWKRNADDSAAATADLADRVGAEVVVVAGDPQARSMLAAQLPERWQDRVVQIDAGSRAWGAKTEALDDVTVQAIAEVANQHVETSLDRFGAQRDVGAGLPAVVAALQRNQVDTMLIVDDPSSVERLWIGPDPTEIATDPGQLTELAVTRPQHVRADAALVRALVGTGAEVTVLGRDEAPDLTDGVGAVLRYVDQGTPGGTHG</sequence>
<keyword evidence="1" id="KW-0378">Hydrolase</keyword>
<dbReference type="InterPro" id="IPR042226">
    <property type="entry name" value="eFR1_2_sf"/>
</dbReference>
<evidence type="ECO:0000313" key="1">
    <source>
        <dbReference type="EMBL" id="MFC4109262.1"/>
    </source>
</evidence>
<dbReference type="GO" id="GO:0016787">
    <property type="term" value="F:hydrolase activity"/>
    <property type="evidence" value="ECO:0007669"/>
    <property type="project" value="UniProtKB-KW"/>
</dbReference>
<gene>
    <name evidence="1" type="ORF">ACFOX0_25445</name>
</gene>
<proteinExistence type="predicted"/>
<dbReference type="InterPro" id="IPR040701">
    <property type="entry name" value="Bact_RF_family2"/>
</dbReference>
<protein>
    <submittedName>
        <fullName evidence="1">Vms1/Ankzf1 family peptidyl-tRNA hydrolase</fullName>
    </submittedName>
</protein>
<dbReference type="Pfam" id="PF18844">
    <property type="entry name" value="baeRF_family2"/>
    <property type="match status" value="1"/>
</dbReference>
<dbReference type="Gene3D" id="3.30.420.60">
    <property type="entry name" value="eRF1 domain 2"/>
    <property type="match status" value="1"/>
</dbReference>
<dbReference type="Proteomes" id="UP001595868">
    <property type="component" value="Unassembled WGS sequence"/>
</dbReference>
<reference evidence="2" key="1">
    <citation type="journal article" date="2019" name="Int. J. Syst. Evol. Microbiol.">
        <title>The Global Catalogue of Microorganisms (GCM) 10K type strain sequencing project: providing services to taxonomists for standard genome sequencing and annotation.</title>
        <authorList>
            <consortium name="The Broad Institute Genomics Platform"/>
            <consortium name="The Broad Institute Genome Sequencing Center for Infectious Disease"/>
            <person name="Wu L."/>
            <person name="Ma J."/>
        </authorList>
    </citation>
    <scope>NUCLEOTIDE SEQUENCE [LARGE SCALE GENOMIC DNA]</scope>
    <source>
        <strain evidence="2">2902at01</strain>
    </source>
</reference>
<dbReference type="SUPFAM" id="SSF53137">
    <property type="entry name" value="Translational machinery components"/>
    <property type="match status" value="1"/>
</dbReference>
<organism evidence="1 2">
    <name type="scientific">Micromonospora zhanjiangensis</name>
    <dbReference type="NCBI Taxonomy" id="1522057"/>
    <lineage>
        <taxon>Bacteria</taxon>
        <taxon>Bacillati</taxon>
        <taxon>Actinomycetota</taxon>
        <taxon>Actinomycetes</taxon>
        <taxon>Micromonosporales</taxon>
        <taxon>Micromonosporaceae</taxon>
        <taxon>Micromonospora</taxon>
    </lineage>
</organism>
<evidence type="ECO:0000313" key="2">
    <source>
        <dbReference type="Proteomes" id="UP001595868"/>
    </source>
</evidence>
<accession>A0ABV8KTN0</accession>
<comment type="caution">
    <text evidence="1">The sequence shown here is derived from an EMBL/GenBank/DDBJ whole genome shotgun (WGS) entry which is preliminary data.</text>
</comment>